<proteinExistence type="predicted"/>
<dbReference type="PANTHER" id="PTHR11715">
    <property type="entry name" value="GLYCINE CLEAVAGE SYSTEM H PROTEIN"/>
    <property type="match status" value="1"/>
</dbReference>
<dbReference type="Proteomes" id="UP000198668">
    <property type="component" value="Unassembled WGS sequence"/>
</dbReference>
<gene>
    <name evidence="3" type="ORF">SAMN04489868_1098</name>
</gene>
<dbReference type="GO" id="GO:0005829">
    <property type="term" value="C:cytosol"/>
    <property type="evidence" value="ECO:0007669"/>
    <property type="project" value="TreeGrafter"/>
</dbReference>
<dbReference type="InterPro" id="IPR000089">
    <property type="entry name" value="Biotin_lipoyl"/>
</dbReference>
<dbReference type="CDD" id="cd06848">
    <property type="entry name" value="GCS_H"/>
    <property type="match status" value="1"/>
</dbReference>
<dbReference type="Pfam" id="PF01597">
    <property type="entry name" value="GCV_H"/>
    <property type="match status" value="1"/>
</dbReference>
<dbReference type="PROSITE" id="PS50968">
    <property type="entry name" value="BIOTINYL_LIPOYL"/>
    <property type="match status" value="1"/>
</dbReference>
<reference evidence="3 4" key="1">
    <citation type="submission" date="2016-10" db="EMBL/GenBank/DDBJ databases">
        <authorList>
            <person name="de Groot N.N."/>
        </authorList>
    </citation>
    <scope>NUCLEOTIDE SEQUENCE [LARGE SCALE GENOMIC DNA]</scope>
    <source>
        <strain evidence="3 4">DSM 27630</strain>
    </source>
</reference>
<dbReference type="InterPro" id="IPR011053">
    <property type="entry name" value="Single_hybrid_motif"/>
</dbReference>
<dbReference type="InterPro" id="IPR002930">
    <property type="entry name" value="GCV_H"/>
</dbReference>
<dbReference type="GO" id="GO:0005960">
    <property type="term" value="C:glycine cleavage complex"/>
    <property type="evidence" value="ECO:0007669"/>
    <property type="project" value="InterPro"/>
</dbReference>
<accession>A0A1I3BSA4</accession>
<dbReference type="OrthoDB" id="2401220at2"/>
<keyword evidence="1" id="KW-0450">Lipoyl</keyword>
<dbReference type="GO" id="GO:0019464">
    <property type="term" value="P:glycine decarboxylation via glycine cleavage system"/>
    <property type="evidence" value="ECO:0007669"/>
    <property type="project" value="InterPro"/>
</dbReference>
<protein>
    <submittedName>
        <fullName evidence="3">Glycine cleavage system H protein</fullName>
    </submittedName>
</protein>
<dbReference type="PANTHER" id="PTHR11715:SF3">
    <property type="entry name" value="GLYCINE CLEAVAGE SYSTEM H PROTEIN-RELATED"/>
    <property type="match status" value="1"/>
</dbReference>
<evidence type="ECO:0000313" key="4">
    <source>
        <dbReference type="Proteomes" id="UP000198668"/>
    </source>
</evidence>
<dbReference type="SUPFAM" id="SSF51230">
    <property type="entry name" value="Single hybrid motif"/>
    <property type="match status" value="1"/>
</dbReference>
<dbReference type="RefSeq" id="WP_047392145.1">
    <property type="nucleotide sequence ID" value="NZ_FOQE01000009.1"/>
</dbReference>
<sequence>MAEMKYSEKGLWIQKEGELYRLGISEKGQDDIGEVAFIELPDEADQINVGDALLNVEGAKAVTELESPLAGTVVRYNQELEDHPEKLNTPEKENNWIVEMKDVDPAAFAQLSDKA</sequence>
<dbReference type="Gene3D" id="2.40.50.100">
    <property type="match status" value="1"/>
</dbReference>
<dbReference type="AlphaFoldDB" id="A0A1I3BSA4"/>
<name>A0A1I3BSA4_9LACT</name>
<dbReference type="GO" id="GO:0009249">
    <property type="term" value="P:protein lipoylation"/>
    <property type="evidence" value="ECO:0007669"/>
    <property type="project" value="TreeGrafter"/>
</dbReference>
<dbReference type="InterPro" id="IPR033753">
    <property type="entry name" value="GCV_H/Fam206"/>
</dbReference>
<keyword evidence="4" id="KW-1185">Reference proteome</keyword>
<evidence type="ECO:0000259" key="2">
    <source>
        <dbReference type="PROSITE" id="PS50968"/>
    </source>
</evidence>
<dbReference type="EMBL" id="FOQE01000009">
    <property type="protein sequence ID" value="SFH65060.1"/>
    <property type="molecule type" value="Genomic_DNA"/>
</dbReference>
<evidence type="ECO:0000256" key="1">
    <source>
        <dbReference type="ARBA" id="ARBA00022823"/>
    </source>
</evidence>
<evidence type="ECO:0000313" key="3">
    <source>
        <dbReference type="EMBL" id="SFH65060.1"/>
    </source>
</evidence>
<organism evidence="3 4">
    <name type="scientific">Pisciglobus halotolerans</name>
    <dbReference type="NCBI Taxonomy" id="745365"/>
    <lineage>
        <taxon>Bacteria</taxon>
        <taxon>Bacillati</taxon>
        <taxon>Bacillota</taxon>
        <taxon>Bacilli</taxon>
        <taxon>Lactobacillales</taxon>
        <taxon>Carnobacteriaceae</taxon>
    </lineage>
</organism>
<feature type="domain" description="Lipoyl-binding" evidence="2">
    <location>
        <begin position="19"/>
        <end position="101"/>
    </location>
</feature>